<feature type="compositionally biased region" description="Low complexity" evidence="5">
    <location>
        <begin position="55"/>
        <end position="72"/>
    </location>
</feature>
<organism evidence="7 8">
    <name type="scientific">Batrachochytrium salamandrivorans</name>
    <dbReference type="NCBI Taxonomy" id="1357716"/>
    <lineage>
        <taxon>Eukaryota</taxon>
        <taxon>Fungi</taxon>
        <taxon>Fungi incertae sedis</taxon>
        <taxon>Chytridiomycota</taxon>
        <taxon>Chytridiomycota incertae sedis</taxon>
        <taxon>Chytridiomycetes</taxon>
        <taxon>Rhizophydiales</taxon>
        <taxon>Rhizophydiales incertae sedis</taxon>
        <taxon>Batrachochytrium</taxon>
    </lineage>
</organism>
<dbReference type="CDD" id="cd15489">
    <property type="entry name" value="PHD_SF"/>
    <property type="match status" value="1"/>
</dbReference>
<evidence type="ECO:0000256" key="2">
    <source>
        <dbReference type="ARBA" id="ARBA00022771"/>
    </source>
</evidence>
<feature type="region of interest" description="Disordered" evidence="5">
    <location>
        <begin position="750"/>
        <end position="773"/>
    </location>
</feature>
<keyword evidence="2 4" id="KW-0863">Zinc-finger</keyword>
<feature type="region of interest" description="Disordered" evidence="5">
    <location>
        <begin position="1"/>
        <end position="88"/>
    </location>
</feature>
<feature type="region of interest" description="Disordered" evidence="5">
    <location>
        <begin position="353"/>
        <end position="408"/>
    </location>
</feature>
<feature type="region of interest" description="Disordered" evidence="5">
    <location>
        <begin position="475"/>
        <end position="539"/>
    </location>
</feature>
<dbReference type="InterPro" id="IPR001965">
    <property type="entry name" value="Znf_PHD"/>
</dbReference>
<feature type="compositionally biased region" description="Polar residues" evidence="5">
    <location>
        <begin position="396"/>
        <end position="408"/>
    </location>
</feature>
<feature type="compositionally biased region" description="Polar residues" evidence="5">
    <location>
        <begin position="353"/>
        <end position="373"/>
    </location>
</feature>
<gene>
    <name evidence="7" type="ORF">BASA50_008993</name>
</gene>
<keyword evidence="8" id="KW-1185">Reference proteome</keyword>
<keyword evidence="1" id="KW-0479">Metal-binding</keyword>
<reference evidence="7 8" key="1">
    <citation type="submission" date="2021-02" db="EMBL/GenBank/DDBJ databases">
        <title>Variation within the Batrachochytrium salamandrivorans European outbreak.</title>
        <authorList>
            <person name="Kelly M."/>
            <person name="Pasmans F."/>
            <person name="Shea T.P."/>
            <person name="Munoz J.F."/>
            <person name="Carranza S."/>
            <person name="Cuomo C.A."/>
            <person name="Martel A."/>
        </authorList>
    </citation>
    <scope>NUCLEOTIDE SEQUENCE [LARGE SCALE GENOMIC DNA]</scope>
    <source>
        <strain evidence="7 8">AMFP18/2</strain>
    </source>
</reference>
<dbReference type="SUPFAM" id="SSF57903">
    <property type="entry name" value="FYVE/PHD zinc finger"/>
    <property type="match status" value="1"/>
</dbReference>
<evidence type="ECO:0000256" key="1">
    <source>
        <dbReference type="ARBA" id="ARBA00022723"/>
    </source>
</evidence>
<name>A0ABQ8F312_9FUNG</name>
<dbReference type="SMART" id="SM00249">
    <property type="entry name" value="PHD"/>
    <property type="match status" value="1"/>
</dbReference>
<evidence type="ECO:0000256" key="3">
    <source>
        <dbReference type="ARBA" id="ARBA00022833"/>
    </source>
</evidence>
<feature type="compositionally biased region" description="Basic residues" evidence="5">
    <location>
        <begin position="1"/>
        <end position="11"/>
    </location>
</feature>
<proteinExistence type="predicted"/>
<dbReference type="Proteomes" id="UP001648503">
    <property type="component" value="Unassembled WGS sequence"/>
</dbReference>
<feature type="region of interest" description="Disordered" evidence="5">
    <location>
        <begin position="1004"/>
        <end position="1045"/>
    </location>
</feature>
<feature type="region of interest" description="Disordered" evidence="5">
    <location>
        <begin position="127"/>
        <end position="167"/>
    </location>
</feature>
<feature type="compositionally biased region" description="Low complexity" evidence="5">
    <location>
        <begin position="1006"/>
        <end position="1039"/>
    </location>
</feature>
<dbReference type="InterPro" id="IPR011011">
    <property type="entry name" value="Znf_FYVE_PHD"/>
</dbReference>
<feature type="domain" description="PHD-type" evidence="6">
    <location>
        <begin position="193"/>
        <end position="242"/>
    </location>
</feature>
<dbReference type="InterPro" id="IPR019787">
    <property type="entry name" value="Znf_PHD-finger"/>
</dbReference>
<dbReference type="PROSITE" id="PS50016">
    <property type="entry name" value="ZF_PHD_2"/>
    <property type="match status" value="1"/>
</dbReference>
<feature type="compositionally biased region" description="Basic and acidic residues" evidence="5">
    <location>
        <begin position="135"/>
        <end position="149"/>
    </location>
</feature>
<evidence type="ECO:0000256" key="5">
    <source>
        <dbReference type="SAM" id="MobiDB-lite"/>
    </source>
</evidence>
<protein>
    <recommendedName>
        <fullName evidence="6">PHD-type domain-containing protein</fullName>
    </recommendedName>
</protein>
<keyword evidence="3" id="KW-0862">Zinc</keyword>
<feature type="region of interest" description="Disordered" evidence="5">
    <location>
        <begin position="241"/>
        <end position="263"/>
    </location>
</feature>
<evidence type="ECO:0000259" key="6">
    <source>
        <dbReference type="PROSITE" id="PS50016"/>
    </source>
</evidence>
<feature type="compositionally biased region" description="Acidic residues" evidence="5">
    <location>
        <begin position="507"/>
        <end position="536"/>
    </location>
</feature>
<dbReference type="Gene3D" id="3.30.40.10">
    <property type="entry name" value="Zinc/RING finger domain, C3HC4 (zinc finger)"/>
    <property type="match status" value="1"/>
</dbReference>
<evidence type="ECO:0000256" key="4">
    <source>
        <dbReference type="PROSITE-ProRule" id="PRU00146"/>
    </source>
</evidence>
<dbReference type="EMBL" id="JAFCIX010000418">
    <property type="protein sequence ID" value="KAH6590993.1"/>
    <property type="molecule type" value="Genomic_DNA"/>
</dbReference>
<evidence type="ECO:0000313" key="8">
    <source>
        <dbReference type="Proteomes" id="UP001648503"/>
    </source>
</evidence>
<evidence type="ECO:0000313" key="7">
    <source>
        <dbReference type="EMBL" id="KAH6590993.1"/>
    </source>
</evidence>
<feature type="compositionally biased region" description="Polar residues" evidence="5">
    <location>
        <begin position="150"/>
        <end position="161"/>
    </location>
</feature>
<comment type="caution">
    <text evidence="7">The sequence shown here is derived from an EMBL/GenBank/DDBJ whole genome shotgun (WGS) entry which is preliminary data.</text>
</comment>
<feature type="region of interest" description="Disordered" evidence="5">
    <location>
        <begin position="1176"/>
        <end position="1205"/>
    </location>
</feature>
<accession>A0ABQ8F312</accession>
<dbReference type="InterPro" id="IPR013083">
    <property type="entry name" value="Znf_RING/FYVE/PHD"/>
</dbReference>
<sequence>MSAGRKRKTAAHHQQASPKTTRPGKPLPATSSKSIPMTMTAHIHSVDIDSDSSDSSDSSDQSDQSDQSNQSNHYDLSEDSDASIGGMDLPRMATARFPSESMISSRLPATTFAASLLAGAVSTKAPPMAAAQAVHRKDQDHSMHSKPSSEKPTTLRNTSAPITPASSNSASLLNDLLVDRSHAKRQCVHKPNQPICGGCSRPVEPQDPMVTCYTCLVRFHGICVSSKALSKPRFICPSCKPKKKTPTKKSTLSRDTPIYTASTPTHSNIQAAKYFGGKGKATGLKGTPLPSSVPEPDPDPIEDDICPVCDGECTCNPIVSIPLPSVRPSFSGKTLAAIETAVASIVQIPTEQTRQFKPSTATSRKSQAQTHSLSLPAIAHTPLPTSPKKATKSNRHSTLYATSPSPTTHIAIDEDPAIDFFGVGSSDLNDPSANHTGLDTASATFADTFSHSGASTVSMAELDDDTLDFFASLESSDDESVHSDCGETASYSHREAVASGDSIDFSNVDEDEDDTGDQEGYSSDDMEVYEEPDNDSDDQKAEEEIVMELVQGNLVNGWVSSDEEDSEEDGDFEVLFMSPETHGVANSFATPDRNIEDFNLGHISTISDQPSREPNILAALGDISSYAEEKLDVLPIKHEPISSKTGNATHDLGNVGSKAYINISEDMIPSSELFDEELIDEAEVIAGCNQNTPLSASLAISDEGSATSSNLLNSKSFAFDIRKTYLGPNGEIKTATKSIKLQVPEPSTSIGTYAASGGKRKGKRKSNTSSLTNNKAVNSSAIDSSAALASAIGPFPISSTKRLNQSVFSHPTAPLTPSTPSTTSNPWLTLAALKASTLTSMRQNAANAANAAAAANAAVANKMGSASDSKATVQPNMQITSALTAALASSLLKHGNLNMSTIAAAAAAMVSNPAALLAFSELRKREMDSFQFKIKAAAQAAVAAAAAASPFYRAMDGSLKLKQQDASAAAIVNALGSFGIGNASTNPVAKNIEDLVTLMQLQQNGTASHPSQATPSTSTSAQGTFAFSPPSVSPSASLPGTPMLENEQDGSLQSILFDDIMDSDRLDSCAEEDPASCSEFEMDMIANGGSNLGLSRWEKIPISTFWHSQRRTRRERQRMTANIANKLSPGVKSPCLKATLFDRRYRAAPSRRQFAVRRESDAASMFLVSPVLVPTGHEDHIQPNPEDPSTFEDSSVMSTLPPLTI</sequence>